<dbReference type="InterPro" id="IPR013525">
    <property type="entry name" value="ABC2_TM"/>
</dbReference>
<feature type="transmembrane region" description="Helical" evidence="8">
    <location>
        <begin position="267"/>
        <end position="286"/>
    </location>
</feature>
<dbReference type="EMBL" id="VSSQ01045696">
    <property type="protein sequence ID" value="MPM99606.1"/>
    <property type="molecule type" value="Genomic_DNA"/>
</dbReference>
<comment type="caution">
    <text evidence="10">The sequence shown here is derived from an EMBL/GenBank/DDBJ whole genome shotgun (WGS) entry which is preliminary data.</text>
</comment>
<feature type="transmembrane region" description="Helical" evidence="8">
    <location>
        <begin position="205"/>
        <end position="229"/>
    </location>
</feature>
<organism evidence="10">
    <name type="scientific">bioreactor metagenome</name>
    <dbReference type="NCBI Taxonomy" id="1076179"/>
    <lineage>
        <taxon>unclassified sequences</taxon>
        <taxon>metagenomes</taxon>
        <taxon>ecological metagenomes</taxon>
    </lineage>
</organism>
<keyword evidence="4" id="KW-1003">Cell membrane</keyword>
<name>A0A645ED25_9ZZZZ</name>
<dbReference type="AlphaFoldDB" id="A0A645ED25"/>
<evidence type="ECO:0000259" key="9">
    <source>
        <dbReference type="PROSITE" id="PS51012"/>
    </source>
</evidence>
<reference evidence="10" key="1">
    <citation type="submission" date="2019-08" db="EMBL/GenBank/DDBJ databases">
        <authorList>
            <person name="Kucharzyk K."/>
            <person name="Murdoch R.W."/>
            <person name="Higgins S."/>
            <person name="Loffler F."/>
        </authorList>
    </citation>
    <scope>NUCLEOTIDE SEQUENCE</scope>
</reference>
<accession>A0A645ED25</accession>
<keyword evidence="3" id="KW-0813">Transport</keyword>
<dbReference type="Pfam" id="PF12698">
    <property type="entry name" value="ABC2_membrane_3"/>
    <property type="match status" value="1"/>
</dbReference>
<feature type="domain" description="ABC transmembrane type-2" evidence="9">
    <location>
        <begin position="117"/>
        <end position="347"/>
    </location>
</feature>
<gene>
    <name evidence="10" type="primary">ybhR_28</name>
    <name evidence="10" type="ORF">SDC9_146798</name>
</gene>
<dbReference type="InterPro" id="IPR047817">
    <property type="entry name" value="ABC2_TM_bact-type"/>
</dbReference>
<dbReference type="Gene3D" id="3.40.1710.10">
    <property type="entry name" value="abc type-2 transporter like domain"/>
    <property type="match status" value="1"/>
</dbReference>
<evidence type="ECO:0000256" key="7">
    <source>
        <dbReference type="ARBA" id="ARBA00023136"/>
    </source>
</evidence>
<dbReference type="GO" id="GO:0005886">
    <property type="term" value="C:plasma membrane"/>
    <property type="evidence" value="ECO:0007669"/>
    <property type="project" value="UniProtKB-SubCell"/>
</dbReference>
<evidence type="ECO:0000256" key="8">
    <source>
        <dbReference type="SAM" id="Phobius"/>
    </source>
</evidence>
<keyword evidence="7 8" id="KW-0472">Membrane</keyword>
<evidence type="ECO:0000256" key="5">
    <source>
        <dbReference type="ARBA" id="ARBA00022692"/>
    </source>
</evidence>
<evidence type="ECO:0000256" key="3">
    <source>
        <dbReference type="ARBA" id="ARBA00022448"/>
    </source>
</evidence>
<evidence type="ECO:0000256" key="6">
    <source>
        <dbReference type="ARBA" id="ARBA00022989"/>
    </source>
</evidence>
<evidence type="ECO:0000256" key="2">
    <source>
        <dbReference type="ARBA" id="ARBA00007783"/>
    </source>
</evidence>
<comment type="subcellular location">
    <subcellularLocation>
        <location evidence="1">Cell membrane</location>
        <topology evidence="1">Multi-pass membrane protein</topology>
    </subcellularLocation>
</comment>
<proteinExistence type="inferred from homology"/>
<feature type="transmembrane region" description="Helical" evidence="8">
    <location>
        <begin position="235"/>
        <end position="255"/>
    </location>
</feature>
<dbReference type="InterPro" id="IPR051449">
    <property type="entry name" value="ABC-2_transporter_component"/>
</dbReference>
<protein>
    <submittedName>
        <fullName evidence="10">Putative multidrug ABC transporter permease YbhR</fullName>
    </submittedName>
</protein>
<sequence length="348" mass="38400">MVLLVFPWAVSFEIKNIKIDVVDHSKSVYSQRLTDKIAASQYFILNDTPLDYHTAVMNMESGETDMILEIPSSFDIDLVKNRASEVGMAVNSVNGTQGLLGSNYIMQIVNDFSSELRGELMQTVPPQSRASIKRMPKVDIIPRFKYNPELDYKNFMIPGFMVLLLTILCGILPALNIVMEKENGTINQINVTPVSKINFILAKLIPYWVVGIVVMIISITLSFLIYGLWPAGGVAAVLLSAIVFIISVSGLGIIISNYSETMQQASFLVMFFILILVLLGGMFTPVSSMPAWAQVIAAGNPFTYLTTTFRMLYLNGSTLAEVSGNLLILGIIAVLLNGWAVFSYKKRG</sequence>
<feature type="transmembrane region" description="Helical" evidence="8">
    <location>
        <begin position="322"/>
        <end position="342"/>
    </location>
</feature>
<evidence type="ECO:0000256" key="1">
    <source>
        <dbReference type="ARBA" id="ARBA00004651"/>
    </source>
</evidence>
<dbReference type="PROSITE" id="PS51012">
    <property type="entry name" value="ABC_TM2"/>
    <property type="match status" value="1"/>
</dbReference>
<dbReference type="PANTHER" id="PTHR30294:SF29">
    <property type="entry name" value="MULTIDRUG ABC TRANSPORTER PERMEASE YBHS-RELATED"/>
    <property type="match status" value="1"/>
</dbReference>
<evidence type="ECO:0000256" key="4">
    <source>
        <dbReference type="ARBA" id="ARBA00022475"/>
    </source>
</evidence>
<keyword evidence="5 8" id="KW-0812">Transmembrane</keyword>
<dbReference type="PANTHER" id="PTHR30294">
    <property type="entry name" value="MEMBRANE COMPONENT OF ABC TRANSPORTER YHHJ-RELATED"/>
    <property type="match status" value="1"/>
</dbReference>
<keyword evidence="6 8" id="KW-1133">Transmembrane helix</keyword>
<comment type="similarity">
    <text evidence="2">Belongs to the ABC-2 integral membrane protein family.</text>
</comment>
<evidence type="ECO:0000313" key="10">
    <source>
        <dbReference type="EMBL" id="MPM99606.1"/>
    </source>
</evidence>
<dbReference type="GO" id="GO:0140359">
    <property type="term" value="F:ABC-type transporter activity"/>
    <property type="evidence" value="ECO:0007669"/>
    <property type="project" value="InterPro"/>
</dbReference>
<feature type="transmembrane region" description="Helical" evidence="8">
    <location>
        <begin position="155"/>
        <end position="178"/>
    </location>
</feature>